<dbReference type="AlphaFoldDB" id="A0A3N9U182"/>
<proteinExistence type="predicted"/>
<evidence type="ECO:0000313" key="1">
    <source>
        <dbReference type="EMBL" id="RQW61536.1"/>
    </source>
</evidence>
<dbReference type="Proteomes" id="UP000281112">
    <property type="component" value="Unassembled WGS sequence"/>
</dbReference>
<dbReference type="PANTHER" id="PTHR38767:SF1">
    <property type="entry name" value="DNA POLYMERASE III SUBUNIT CHI"/>
    <property type="match status" value="1"/>
</dbReference>
<protein>
    <submittedName>
        <fullName evidence="1">DNA polymerase III subunit chi</fullName>
    </submittedName>
</protein>
<organism evidence="1 2">
    <name type="scientific">Vibrio viridaestus</name>
    <dbReference type="NCBI Taxonomy" id="2487322"/>
    <lineage>
        <taxon>Bacteria</taxon>
        <taxon>Pseudomonadati</taxon>
        <taxon>Pseudomonadota</taxon>
        <taxon>Gammaproteobacteria</taxon>
        <taxon>Vibrionales</taxon>
        <taxon>Vibrionaceae</taxon>
        <taxon>Vibrio</taxon>
    </lineage>
</organism>
<dbReference type="InterPro" id="IPR036768">
    <property type="entry name" value="PolIII_chi_sf"/>
</dbReference>
<dbReference type="SUPFAM" id="SSF102400">
    <property type="entry name" value="DNA polymerase III chi subunit"/>
    <property type="match status" value="1"/>
</dbReference>
<keyword evidence="2" id="KW-1185">Reference proteome</keyword>
<dbReference type="Gene3D" id="3.40.50.10110">
    <property type="entry name" value="DNA polymerase III subunit chi"/>
    <property type="match status" value="1"/>
</dbReference>
<reference evidence="1 2" key="1">
    <citation type="submission" date="2018-11" db="EMBL/GenBank/DDBJ databases">
        <title>Vibrio LJC006 sp. nov., isolated from seawater during the bloom of the enteromorpha.</title>
        <authorList>
            <person name="Liang J."/>
        </authorList>
    </citation>
    <scope>NUCLEOTIDE SEQUENCE [LARGE SCALE GENOMIC DNA]</scope>
    <source>
        <strain evidence="1 2">LJC006</strain>
    </source>
</reference>
<sequence>MKNATFYIIGESSPESKRSGLLKYVVFLVQHFAKQGAKIYINGQNKAEAEQIAELLWQVPVDDFIAHNLVGEGPKYSTPVEIGYSAVKPNLNRQIVINLSDCNSTFAQRFSEVVDFVPCEEKTKQLARERYKLYRQAGFNLQTLNAEYPR</sequence>
<evidence type="ECO:0000313" key="2">
    <source>
        <dbReference type="Proteomes" id="UP000281112"/>
    </source>
</evidence>
<name>A0A3N9U182_9VIBR</name>
<dbReference type="GO" id="GO:0003677">
    <property type="term" value="F:DNA binding"/>
    <property type="evidence" value="ECO:0007669"/>
    <property type="project" value="InterPro"/>
</dbReference>
<dbReference type="GO" id="GO:0006260">
    <property type="term" value="P:DNA replication"/>
    <property type="evidence" value="ECO:0007669"/>
    <property type="project" value="InterPro"/>
</dbReference>
<dbReference type="OrthoDB" id="5297568at2"/>
<comment type="caution">
    <text evidence="1">The sequence shown here is derived from an EMBL/GenBank/DDBJ whole genome shotgun (WGS) entry which is preliminary data.</text>
</comment>
<dbReference type="EMBL" id="RJVQ01000011">
    <property type="protein sequence ID" value="RQW61536.1"/>
    <property type="molecule type" value="Genomic_DNA"/>
</dbReference>
<dbReference type="InterPro" id="IPR007459">
    <property type="entry name" value="DNA_pol3_chi"/>
</dbReference>
<dbReference type="RefSeq" id="WP_124938640.1">
    <property type="nucleotide sequence ID" value="NZ_RJVQ01000011.1"/>
</dbReference>
<dbReference type="PANTHER" id="PTHR38767">
    <property type="entry name" value="DNA POLYMERASE III SUBUNIT CHI"/>
    <property type="match status" value="1"/>
</dbReference>
<accession>A0A3N9U182</accession>
<dbReference type="Pfam" id="PF04364">
    <property type="entry name" value="DNA_pol3_chi"/>
    <property type="match status" value="1"/>
</dbReference>
<dbReference type="GO" id="GO:0003887">
    <property type="term" value="F:DNA-directed DNA polymerase activity"/>
    <property type="evidence" value="ECO:0007669"/>
    <property type="project" value="InterPro"/>
</dbReference>
<gene>
    <name evidence="1" type="ORF">EES38_18225</name>
</gene>
<dbReference type="GO" id="GO:0032298">
    <property type="term" value="P:positive regulation of DNA-templated DNA replication initiation"/>
    <property type="evidence" value="ECO:0007669"/>
    <property type="project" value="TreeGrafter"/>
</dbReference>